<organism evidence="7">
    <name type="scientific">Octactis speculum</name>
    <dbReference type="NCBI Taxonomy" id="3111310"/>
    <lineage>
        <taxon>Eukaryota</taxon>
        <taxon>Sar</taxon>
        <taxon>Stramenopiles</taxon>
        <taxon>Ochrophyta</taxon>
        <taxon>Dictyochophyceae</taxon>
        <taxon>Dictyochales</taxon>
        <taxon>Dictyochaceae</taxon>
        <taxon>Octactis</taxon>
    </lineage>
</organism>
<keyword evidence="4 6" id="KW-0472">Membrane</keyword>
<keyword evidence="2 6" id="KW-0812">Transmembrane</keyword>
<protein>
    <submittedName>
        <fullName evidence="7">Uncharacterized protein</fullName>
    </submittedName>
</protein>
<evidence type="ECO:0000256" key="4">
    <source>
        <dbReference type="ARBA" id="ARBA00023136"/>
    </source>
</evidence>
<feature type="transmembrane region" description="Helical" evidence="6">
    <location>
        <begin position="122"/>
        <end position="141"/>
    </location>
</feature>
<feature type="transmembrane region" description="Helical" evidence="6">
    <location>
        <begin position="90"/>
        <end position="110"/>
    </location>
</feature>
<dbReference type="PANTHER" id="PTHR38894:SF1">
    <property type="entry name" value="TRANSMEMBRANE PROTEIN"/>
    <property type="match status" value="1"/>
</dbReference>
<dbReference type="EMBL" id="HBGS01061691">
    <property type="protein sequence ID" value="CAD9492530.1"/>
    <property type="molecule type" value="Transcribed_RNA"/>
</dbReference>
<proteinExistence type="predicted"/>
<dbReference type="GO" id="GO:0016020">
    <property type="term" value="C:membrane"/>
    <property type="evidence" value="ECO:0007669"/>
    <property type="project" value="UniProtKB-SubCell"/>
</dbReference>
<dbReference type="Pfam" id="PF08507">
    <property type="entry name" value="COPI_assoc"/>
    <property type="match status" value="1"/>
</dbReference>
<accession>A0A7S2MMX0</accession>
<dbReference type="PANTHER" id="PTHR38894">
    <property type="entry name" value="TRANSMEMBRANE PROTEIN"/>
    <property type="match status" value="1"/>
</dbReference>
<evidence type="ECO:0000256" key="5">
    <source>
        <dbReference type="SAM" id="MobiDB-lite"/>
    </source>
</evidence>
<evidence type="ECO:0000313" key="7">
    <source>
        <dbReference type="EMBL" id="CAD9492530.1"/>
    </source>
</evidence>
<keyword evidence="3 6" id="KW-1133">Transmembrane helix</keyword>
<evidence type="ECO:0000256" key="1">
    <source>
        <dbReference type="ARBA" id="ARBA00004141"/>
    </source>
</evidence>
<name>A0A7S2MMX0_9STRA</name>
<comment type="subcellular location">
    <subcellularLocation>
        <location evidence="1">Membrane</location>
        <topology evidence="1">Multi-pass membrane protein</topology>
    </subcellularLocation>
</comment>
<evidence type="ECO:0000256" key="2">
    <source>
        <dbReference type="ARBA" id="ARBA00022692"/>
    </source>
</evidence>
<sequence>MDNPFADPSIKEASNRPAAEQNFSIMEPTSNQAPPSWLSAAEAADETPEENYSYDTVPGAKLMGEQTMRHDPMIDADNEPKKKGPDLPKLILYMRLANVALSALMITSAVTSALMSASLSNFIIGAYVSCFGCLFCCYETHLKQVSVFIADNFGFLYNAKARCLFMMLIATLCYTLNIIGMITAFLCVAAVCLNVYVLFKHPHYQDQIKNDDLHGKGPETIQDMASQYAVSYARENPDQVQAAARSAGKWAYENPDVAVQGANAFASAQNQDVTYSV</sequence>
<dbReference type="AlphaFoldDB" id="A0A7S2MMX0"/>
<gene>
    <name evidence="7" type="ORF">DSPE1174_LOCUS32190</name>
</gene>
<evidence type="ECO:0000256" key="6">
    <source>
        <dbReference type="SAM" id="Phobius"/>
    </source>
</evidence>
<feature type="transmembrane region" description="Helical" evidence="6">
    <location>
        <begin position="178"/>
        <end position="199"/>
    </location>
</feature>
<evidence type="ECO:0000256" key="3">
    <source>
        <dbReference type="ARBA" id="ARBA00022989"/>
    </source>
</evidence>
<feature type="region of interest" description="Disordered" evidence="5">
    <location>
        <begin position="1"/>
        <end position="56"/>
    </location>
</feature>
<feature type="compositionally biased region" description="Polar residues" evidence="5">
    <location>
        <begin position="21"/>
        <end position="34"/>
    </location>
</feature>
<reference evidence="7" key="1">
    <citation type="submission" date="2021-01" db="EMBL/GenBank/DDBJ databases">
        <authorList>
            <person name="Corre E."/>
            <person name="Pelletier E."/>
            <person name="Niang G."/>
            <person name="Scheremetjew M."/>
            <person name="Finn R."/>
            <person name="Kale V."/>
            <person name="Holt S."/>
            <person name="Cochrane G."/>
            <person name="Meng A."/>
            <person name="Brown T."/>
            <person name="Cohen L."/>
        </authorList>
    </citation>
    <scope>NUCLEOTIDE SEQUENCE</scope>
    <source>
        <strain evidence="7">CCMP1381</strain>
    </source>
</reference>
<dbReference type="InterPro" id="IPR013714">
    <property type="entry name" value="Golgi_TVP15"/>
</dbReference>